<organism evidence="2 3">
    <name type="scientific">Profundibacter amoris</name>
    <dbReference type="NCBI Taxonomy" id="2171755"/>
    <lineage>
        <taxon>Bacteria</taxon>
        <taxon>Pseudomonadati</taxon>
        <taxon>Pseudomonadota</taxon>
        <taxon>Alphaproteobacteria</taxon>
        <taxon>Rhodobacterales</taxon>
        <taxon>Paracoccaceae</taxon>
        <taxon>Profundibacter</taxon>
    </lineage>
</organism>
<dbReference type="InterPro" id="IPR042095">
    <property type="entry name" value="SUMF_sf"/>
</dbReference>
<keyword evidence="3" id="KW-1185">Reference proteome</keyword>
<sequence>MIVMPPVTFMMGAIRGESRTPFNMYGPLDDTTLVPRVRGPDEINIIPSEHPRHPVKMDIPYAIARNETTRAEWMACVDDGGCTYVPDHWVLQPRGAHAPLGPNHPVINVSYLDVQEYVAWLNAQVGAKVYRLPTEAEWEYAARAGTQTRFAQGDDLTADQANFSRRGTEQLRRGVLMPNLVDRYQPVPVDKLDAANAWGVRHMSGNVKELTLSCWTDQHLGLATDSAYLANSRSQDSCKWGRRVSKGGGTITGWIIYGRRGVCVPWRQDVWKI</sequence>
<gene>
    <name evidence="2" type="ORF">BAR1_08855</name>
</gene>
<dbReference type="PANTHER" id="PTHR23150:SF35">
    <property type="entry name" value="BLL6746 PROTEIN"/>
    <property type="match status" value="1"/>
</dbReference>
<dbReference type="AlphaFoldDB" id="A0A347ULM9"/>
<dbReference type="Pfam" id="PF03781">
    <property type="entry name" value="FGE-sulfatase"/>
    <property type="match status" value="1"/>
</dbReference>
<dbReference type="InterPro" id="IPR016187">
    <property type="entry name" value="CTDL_fold"/>
</dbReference>
<dbReference type="Proteomes" id="UP000261704">
    <property type="component" value="Chromosome"/>
</dbReference>
<evidence type="ECO:0000313" key="3">
    <source>
        <dbReference type="Proteomes" id="UP000261704"/>
    </source>
</evidence>
<evidence type="ECO:0000259" key="1">
    <source>
        <dbReference type="Pfam" id="PF03781"/>
    </source>
</evidence>
<feature type="domain" description="Sulfatase-modifying factor enzyme-like" evidence="1">
    <location>
        <begin position="39"/>
        <end position="252"/>
    </location>
</feature>
<name>A0A347ULM9_9RHOB</name>
<dbReference type="SUPFAM" id="SSF56436">
    <property type="entry name" value="C-type lectin-like"/>
    <property type="match status" value="1"/>
</dbReference>
<dbReference type="GO" id="GO:0120147">
    <property type="term" value="F:formylglycine-generating oxidase activity"/>
    <property type="evidence" value="ECO:0007669"/>
    <property type="project" value="TreeGrafter"/>
</dbReference>
<dbReference type="InterPro" id="IPR051043">
    <property type="entry name" value="Sulfatase_Mod_Factor_Kinase"/>
</dbReference>
<dbReference type="PANTHER" id="PTHR23150">
    <property type="entry name" value="SULFATASE MODIFYING FACTOR 1, 2"/>
    <property type="match status" value="1"/>
</dbReference>
<dbReference type="EMBL" id="CP032125">
    <property type="protein sequence ID" value="AXX99757.1"/>
    <property type="molecule type" value="Genomic_DNA"/>
</dbReference>
<protein>
    <submittedName>
        <fullName evidence="2">Formylglycine-generating enzyme family protein</fullName>
    </submittedName>
</protein>
<dbReference type="KEGG" id="pamo:BAR1_08855"/>
<dbReference type="InterPro" id="IPR005532">
    <property type="entry name" value="SUMF_dom"/>
</dbReference>
<accession>A0A347ULM9</accession>
<dbReference type="Gene3D" id="3.90.1580.10">
    <property type="entry name" value="paralog of FGE (formylglycine-generating enzyme)"/>
    <property type="match status" value="1"/>
</dbReference>
<proteinExistence type="predicted"/>
<dbReference type="OrthoDB" id="9768004at2"/>
<reference evidence="2 3" key="1">
    <citation type="submission" date="2018-09" db="EMBL/GenBank/DDBJ databases">
        <title>Profundibacter amoris BAR1 gen. nov., sp. nov., a new member of the Roseobacter clade isolated at Lokis Castle Vent Field on the Arctic Mid-Oceanic Ridge.</title>
        <authorList>
            <person name="Le Moine Bauer S."/>
            <person name="Sjoeberg A.G."/>
            <person name="L'Haridon S."/>
            <person name="Stokke R."/>
            <person name="Roalkvam I."/>
            <person name="Steen I.H."/>
            <person name="Dahle H."/>
        </authorList>
    </citation>
    <scope>NUCLEOTIDE SEQUENCE [LARGE SCALE GENOMIC DNA]</scope>
    <source>
        <strain evidence="2 3">BAR1</strain>
    </source>
</reference>
<evidence type="ECO:0000313" key="2">
    <source>
        <dbReference type="EMBL" id="AXX99757.1"/>
    </source>
</evidence>